<comment type="caution">
    <text evidence="5">The sequence shown here is derived from an EMBL/GenBank/DDBJ whole genome shotgun (WGS) entry which is preliminary data.</text>
</comment>
<dbReference type="EMBL" id="JACCCO010000001">
    <property type="protein sequence ID" value="NYF40802.1"/>
    <property type="molecule type" value="Genomic_DNA"/>
</dbReference>
<dbReference type="Pfam" id="PF04075">
    <property type="entry name" value="F420H2_quin_red"/>
    <property type="match status" value="1"/>
</dbReference>
<dbReference type="PANTHER" id="PTHR39428:SF1">
    <property type="entry name" value="F420H(2)-DEPENDENT QUINONE REDUCTASE RV1261C"/>
    <property type="match status" value="1"/>
</dbReference>
<dbReference type="RefSeq" id="WP_218911726.1">
    <property type="nucleotide sequence ID" value="NZ_JACCCO010000001.1"/>
</dbReference>
<dbReference type="Gene3D" id="2.30.110.10">
    <property type="entry name" value="Electron Transport, Fmn-binding Protein, Chain A"/>
    <property type="match status" value="1"/>
</dbReference>
<dbReference type="InterPro" id="IPR004378">
    <property type="entry name" value="F420H2_quin_Rdtase"/>
</dbReference>
<evidence type="ECO:0000313" key="6">
    <source>
        <dbReference type="Proteomes" id="UP000576393"/>
    </source>
</evidence>
<dbReference type="GO" id="GO:0016491">
    <property type="term" value="F:oxidoreductase activity"/>
    <property type="evidence" value="ECO:0007669"/>
    <property type="project" value="InterPro"/>
</dbReference>
<gene>
    <name evidence="5" type="ORF">HDA43_002961</name>
</gene>
<protein>
    <submittedName>
        <fullName evidence="5">Deazaflavin-dependent oxidoreductase (Nitroreductase family)</fullName>
    </submittedName>
</protein>
<dbReference type="Gene3D" id="1.20.120.520">
    <property type="entry name" value="nmb1532 protein domain like"/>
    <property type="match status" value="1"/>
</dbReference>
<sequence>MADDFNQRVIDEFRANGGRVGGMFEGAPLVLLTTVGARTGRPRTTPVMYARDGERILVFGSNAGSDSHPAWYGNLLRRPRVTVEIGDGEKVESRTATATVLRDAERDEAYARQARLVPAFAGYQAATSRVIPVVALYWADDPRARAIGDELVRIHAGIRERLAATRAKVDEALTGSGDASGATGPDRGTTAGPETGVGPAAGPGVGSGTGAGADIGAELREHCLTLCSALHEHHTREDTAGFPLLERRFPGLRPALERLRGEHVALADLIRQVEELFSGPRTADPERIGKELDRLTAEIEAHFAYEEEHLVGALNALDTGQPPR</sequence>
<dbReference type="AlphaFoldDB" id="A0A852UU46"/>
<dbReference type="GO" id="GO:0005886">
    <property type="term" value="C:plasma membrane"/>
    <property type="evidence" value="ECO:0007669"/>
    <property type="project" value="TreeGrafter"/>
</dbReference>
<evidence type="ECO:0000256" key="3">
    <source>
        <dbReference type="SAM" id="MobiDB-lite"/>
    </source>
</evidence>
<organism evidence="5 6">
    <name type="scientific">Streptosporangium sandarakinum</name>
    <dbReference type="NCBI Taxonomy" id="1260955"/>
    <lineage>
        <taxon>Bacteria</taxon>
        <taxon>Bacillati</taxon>
        <taxon>Actinomycetota</taxon>
        <taxon>Actinomycetes</taxon>
        <taxon>Streptosporangiales</taxon>
        <taxon>Streptosporangiaceae</taxon>
        <taxon>Streptosporangium</taxon>
    </lineage>
</organism>
<feature type="region of interest" description="Disordered" evidence="3">
    <location>
        <begin position="173"/>
        <end position="212"/>
    </location>
</feature>
<feature type="domain" description="Hemerythrin-like" evidence="4">
    <location>
        <begin position="216"/>
        <end position="313"/>
    </location>
</feature>
<keyword evidence="6" id="KW-1185">Reference proteome</keyword>
<evidence type="ECO:0000313" key="5">
    <source>
        <dbReference type="EMBL" id="NYF40802.1"/>
    </source>
</evidence>
<comment type="similarity">
    <text evidence="1">Belongs to the F420H(2)-dependent quinone reductase family.</text>
</comment>
<reference evidence="5 6" key="1">
    <citation type="submission" date="2020-07" db="EMBL/GenBank/DDBJ databases">
        <title>Sequencing the genomes of 1000 actinobacteria strains.</title>
        <authorList>
            <person name="Klenk H.-P."/>
        </authorList>
    </citation>
    <scope>NUCLEOTIDE SEQUENCE [LARGE SCALE GENOMIC DNA]</scope>
    <source>
        <strain evidence="5 6">DSM 45763</strain>
    </source>
</reference>
<dbReference type="CDD" id="cd12108">
    <property type="entry name" value="Hr-like"/>
    <property type="match status" value="1"/>
</dbReference>
<evidence type="ECO:0000256" key="2">
    <source>
        <dbReference type="ARBA" id="ARBA00049106"/>
    </source>
</evidence>
<dbReference type="NCBIfam" id="TIGR00026">
    <property type="entry name" value="hi_GC_TIGR00026"/>
    <property type="match status" value="1"/>
</dbReference>
<dbReference type="Pfam" id="PF01814">
    <property type="entry name" value="Hemerythrin"/>
    <property type="match status" value="1"/>
</dbReference>
<evidence type="ECO:0000259" key="4">
    <source>
        <dbReference type="Pfam" id="PF01814"/>
    </source>
</evidence>
<dbReference type="InterPro" id="IPR012312">
    <property type="entry name" value="Hemerythrin-like"/>
</dbReference>
<accession>A0A852UU46</accession>
<dbReference type="InterPro" id="IPR012349">
    <property type="entry name" value="Split_barrel_FMN-bd"/>
</dbReference>
<dbReference type="Proteomes" id="UP000576393">
    <property type="component" value="Unassembled WGS sequence"/>
</dbReference>
<dbReference type="GO" id="GO:0070967">
    <property type="term" value="F:coenzyme F420 binding"/>
    <property type="evidence" value="ECO:0007669"/>
    <property type="project" value="TreeGrafter"/>
</dbReference>
<dbReference type="SUPFAM" id="SSF50475">
    <property type="entry name" value="FMN-binding split barrel"/>
    <property type="match status" value="1"/>
</dbReference>
<proteinExistence type="inferred from homology"/>
<feature type="compositionally biased region" description="Low complexity" evidence="3">
    <location>
        <begin position="188"/>
        <end position="198"/>
    </location>
</feature>
<comment type="catalytic activity">
    <reaction evidence="2">
        <text>oxidized coenzyme F420-(gamma-L-Glu)(n) + a quinol + H(+) = reduced coenzyme F420-(gamma-L-Glu)(n) + a quinone</text>
        <dbReference type="Rhea" id="RHEA:39663"/>
        <dbReference type="Rhea" id="RHEA-COMP:12939"/>
        <dbReference type="Rhea" id="RHEA-COMP:14378"/>
        <dbReference type="ChEBI" id="CHEBI:15378"/>
        <dbReference type="ChEBI" id="CHEBI:24646"/>
        <dbReference type="ChEBI" id="CHEBI:132124"/>
        <dbReference type="ChEBI" id="CHEBI:133980"/>
        <dbReference type="ChEBI" id="CHEBI:139511"/>
    </reaction>
</comment>
<dbReference type="PANTHER" id="PTHR39428">
    <property type="entry name" value="F420H(2)-DEPENDENT QUINONE REDUCTASE RV1261C"/>
    <property type="match status" value="1"/>
</dbReference>
<evidence type="ECO:0000256" key="1">
    <source>
        <dbReference type="ARBA" id="ARBA00008710"/>
    </source>
</evidence>
<feature type="compositionally biased region" description="Gly residues" evidence="3">
    <location>
        <begin position="199"/>
        <end position="212"/>
    </location>
</feature>
<name>A0A852UU46_9ACTN</name>